<organism evidence="1 2">
    <name type="scientific">Heterorhabditis bacteriophora</name>
    <name type="common">Entomopathogenic nematode worm</name>
    <dbReference type="NCBI Taxonomy" id="37862"/>
    <lineage>
        <taxon>Eukaryota</taxon>
        <taxon>Metazoa</taxon>
        <taxon>Ecdysozoa</taxon>
        <taxon>Nematoda</taxon>
        <taxon>Chromadorea</taxon>
        <taxon>Rhabditida</taxon>
        <taxon>Rhabditina</taxon>
        <taxon>Rhabditomorpha</taxon>
        <taxon>Strongyloidea</taxon>
        <taxon>Heterorhabditidae</taxon>
        <taxon>Heterorhabditis</taxon>
    </lineage>
</organism>
<accession>A0A1I7WB86</accession>
<reference evidence="2" key="1">
    <citation type="submission" date="2016-11" db="UniProtKB">
        <authorList>
            <consortium name="WormBaseParasite"/>
        </authorList>
    </citation>
    <scope>IDENTIFICATION</scope>
</reference>
<evidence type="ECO:0000313" key="2">
    <source>
        <dbReference type="WBParaSite" id="Hba_01970"/>
    </source>
</evidence>
<sequence length="57" mass="6750">MYCSGEMVLTRKFNYLSKSGYYLSRFDVCKLAVCKIFKYNVHLFLSIALFNCVTYTR</sequence>
<dbReference type="AlphaFoldDB" id="A0A1I7WB86"/>
<keyword evidence="1" id="KW-1185">Reference proteome</keyword>
<proteinExistence type="predicted"/>
<name>A0A1I7WB86_HETBA</name>
<dbReference type="WBParaSite" id="Hba_01970">
    <property type="protein sequence ID" value="Hba_01970"/>
    <property type="gene ID" value="Hba_01970"/>
</dbReference>
<dbReference type="Proteomes" id="UP000095283">
    <property type="component" value="Unplaced"/>
</dbReference>
<protein>
    <submittedName>
        <fullName evidence="2">Uncharacterized protein</fullName>
    </submittedName>
</protein>
<evidence type="ECO:0000313" key="1">
    <source>
        <dbReference type="Proteomes" id="UP000095283"/>
    </source>
</evidence>